<gene>
    <name evidence="2" type="ORF">RDB_LOCUS112485</name>
</gene>
<proteinExistence type="predicted"/>
<comment type="caution">
    <text evidence="2">The sequence shown here is derived from an EMBL/GenBank/DDBJ whole genome shotgun (WGS) entry which is preliminary data.</text>
</comment>
<dbReference type="Proteomes" id="UP000663831">
    <property type="component" value="Unassembled WGS sequence"/>
</dbReference>
<dbReference type="EMBL" id="CAJMWV010004188">
    <property type="protein sequence ID" value="CAE6494691.1"/>
    <property type="molecule type" value="Genomic_DNA"/>
</dbReference>
<evidence type="ECO:0000256" key="1">
    <source>
        <dbReference type="SAM" id="MobiDB-lite"/>
    </source>
</evidence>
<feature type="compositionally biased region" description="Polar residues" evidence="1">
    <location>
        <begin position="81"/>
        <end position="95"/>
    </location>
</feature>
<feature type="compositionally biased region" description="Polar residues" evidence="1">
    <location>
        <begin position="164"/>
        <end position="174"/>
    </location>
</feature>
<reference evidence="2" key="1">
    <citation type="submission" date="2021-01" db="EMBL/GenBank/DDBJ databases">
        <authorList>
            <person name="Kaushik A."/>
        </authorList>
    </citation>
    <scope>NUCLEOTIDE SEQUENCE</scope>
    <source>
        <strain evidence="2">AG3-1AP</strain>
    </source>
</reference>
<evidence type="ECO:0000313" key="2">
    <source>
        <dbReference type="EMBL" id="CAE6494691.1"/>
    </source>
</evidence>
<feature type="region of interest" description="Disordered" evidence="1">
    <location>
        <begin position="164"/>
        <end position="213"/>
    </location>
</feature>
<feature type="region of interest" description="Disordered" evidence="1">
    <location>
        <begin position="1"/>
        <end position="115"/>
    </location>
</feature>
<dbReference type="AlphaFoldDB" id="A0A8H3CV36"/>
<name>A0A8H3CV36_9AGAM</name>
<sequence>MKRRHESTVDGIPRLQSEGTENAPRQIFKKRRTIENDNWGGLGRRRSLRDINNLSAHPASILHDEKTTSKVTQGKTHRGSPISSIKQTTPTSNISPPELSTPLHGPHSEQSTSTNTRLTFAPSVRASVSEPAASSGVGASGPISTSSLPCFISHDKPVRITQLQISQQTPSSNKQLDLDSDQEDEYSDSDEESDDSGPGTEEVVDSDEKQRVESNYSEMNKLLGNLFLTRHRNRT</sequence>
<accession>A0A8H3CV36</accession>
<evidence type="ECO:0000313" key="3">
    <source>
        <dbReference type="Proteomes" id="UP000663831"/>
    </source>
</evidence>
<protein>
    <submittedName>
        <fullName evidence="2">Uncharacterized protein</fullName>
    </submittedName>
</protein>
<feature type="compositionally biased region" description="Acidic residues" evidence="1">
    <location>
        <begin position="178"/>
        <end position="195"/>
    </location>
</feature>
<organism evidence="2 3">
    <name type="scientific">Rhizoctonia solani</name>
    <dbReference type="NCBI Taxonomy" id="456999"/>
    <lineage>
        <taxon>Eukaryota</taxon>
        <taxon>Fungi</taxon>
        <taxon>Dikarya</taxon>
        <taxon>Basidiomycota</taxon>
        <taxon>Agaricomycotina</taxon>
        <taxon>Agaricomycetes</taxon>
        <taxon>Cantharellales</taxon>
        <taxon>Ceratobasidiaceae</taxon>
        <taxon>Rhizoctonia</taxon>
    </lineage>
</organism>